<dbReference type="Proteomes" id="UP001244207">
    <property type="component" value="Unassembled WGS sequence"/>
</dbReference>
<dbReference type="RefSeq" id="XP_060358746.1">
    <property type="nucleotide sequence ID" value="XM_060501231.1"/>
</dbReference>
<protein>
    <submittedName>
        <fullName evidence="2">Uncharacterized protein</fullName>
    </submittedName>
</protein>
<name>A0AAD8UBX4_GLOAC</name>
<evidence type="ECO:0000313" key="2">
    <source>
        <dbReference type="EMBL" id="KAK1710050.1"/>
    </source>
</evidence>
<keyword evidence="3" id="KW-1185">Reference proteome</keyword>
<feature type="compositionally biased region" description="Pro residues" evidence="1">
    <location>
        <begin position="146"/>
        <end position="158"/>
    </location>
</feature>
<organism evidence="2 3">
    <name type="scientific">Glomerella acutata</name>
    <name type="common">Colletotrichum acutatum</name>
    <dbReference type="NCBI Taxonomy" id="27357"/>
    <lineage>
        <taxon>Eukaryota</taxon>
        <taxon>Fungi</taxon>
        <taxon>Dikarya</taxon>
        <taxon>Ascomycota</taxon>
        <taxon>Pezizomycotina</taxon>
        <taxon>Sordariomycetes</taxon>
        <taxon>Hypocreomycetidae</taxon>
        <taxon>Glomerellales</taxon>
        <taxon>Glomerellaceae</taxon>
        <taxon>Colletotrichum</taxon>
        <taxon>Colletotrichum acutatum species complex</taxon>
    </lineage>
</organism>
<accession>A0AAD8UBX4</accession>
<comment type="caution">
    <text evidence="2">The sequence shown here is derived from an EMBL/GenBank/DDBJ whole genome shotgun (WGS) entry which is preliminary data.</text>
</comment>
<evidence type="ECO:0000256" key="1">
    <source>
        <dbReference type="SAM" id="MobiDB-lite"/>
    </source>
</evidence>
<dbReference type="AlphaFoldDB" id="A0AAD8UBX4"/>
<feature type="region of interest" description="Disordered" evidence="1">
    <location>
        <begin position="79"/>
        <end position="117"/>
    </location>
</feature>
<proteinExistence type="predicted"/>
<dbReference type="GeneID" id="85385130"/>
<gene>
    <name evidence="2" type="ORF">BDZ83DRAFT_133314</name>
</gene>
<sequence length="251" mass="27448">MRPLAHLSVQFTVLEEVTRLSEFENHQSLADRIFGSSILWIPCDVVCGSATPTKHSLLVPHSFTILVDSRQEDRFGVARAPFHTHSNDPNRKRRPSIPPGYHPAATQRDPRPPCSQLPRSRYLFFPRSLAPYPHSSQASPCCLSPPGSPEQRPSPFPPSVTKTLSLEGAHSGRMIPSSPYQVDGEPLNPPPAELSATVPRDGHYALESAPLIKIFPGPTSSVGGLSMPILLFAQAGCFFQSGLIWPSSSDW</sequence>
<feature type="region of interest" description="Disordered" evidence="1">
    <location>
        <begin position="136"/>
        <end position="195"/>
    </location>
</feature>
<dbReference type="EMBL" id="JAHMHS010000174">
    <property type="protein sequence ID" value="KAK1710050.1"/>
    <property type="molecule type" value="Genomic_DNA"/>
</dbReference>
<evidence type="ECO:0000313" key="3">
    <source>
        <dbReference type="Proteomes" id="UP001244207"/>
    </source>
</evidence>
<reference evidence="2" key="1">
    <citation type="submission" date="2021-12" db="EMBL/GenBank/DDBJ databases">
        <title>Comparative genomics, transcriptomics and evolutionary studies reveal genomic signatures of adaptation to plant cell wall in hemibiotrophic fungi.</title>
        <authorList>
            <consortium name="DOE Joint Genome Institute"/>
            <person name="Baroncelli R."/>
            <person name="Diaz J.F."/>
            <person name="Benocci T."/>
            <person name="Peng M."/>
            <person name="Battaglia E."/>
            <person name="Haridas S."/>
            <person name="Andreopoulos W."/>
            <person name="Labutti K."/>
            <person name="Pangilinan J."/>
            <person name="Floch G.L."/>
            <person name="Makela M.R."/>
            <person name="Henrissat B."/>
            <person name="Grigoriev I.V."/>
            <person name="Crouch J.A."/>
            <person name="De Vries R.P."/>
            <person name="Sukno S.A."/>
            <person name="Thon M.R."/>
        </authorList>
    </citation>
    <scope>NUCLEOTIDE SEQUENCE</scope>
    <source>
        <strain evidence="2">CBS 112980</strain>
    </source>
</reference>